<dbReference type="Pfam" id="PF01965">
    <property type="entry name" value="DJ-1_PfpI"/>
    <property type="match status" value="1"/>
</dbReference>
<dbReference type="SUPFAM" id="SSF52317">
    <property type="entry name" value="Class I glutamine amidotransferase-like"/>
    <property type="match status" value="1"/>
</dbReference>
<evidence type="ECO:0000313" key="2">
    <source>
        <dbReference type="EMBL" id="USP79961.1"/>
    </source>
</evidence>
<accession>A0A9Q8ZB79</accession>
<dbReference type="EMBL" id="CP089278">
    <property type="protein sequence ID" value="USP79961.1"/>
    <property type="molecule type" value="Genomic_DNA"/>
</dbReference>
<dbReference type="CDD" id="cd03139">
    <property type="entry name" value="GATase1_PfpI_2"/>
    <property type="match status" value="1"/>
</dbReference>
<dbReference type="PANTHER" id="PTHR37285:SF5">
    <property type="entry name" value="SPORE WALL MATURATION PROTEIN DIT1"/>
    <property type="match status" value="1"/>
</dbReference>
<reference evidence="2" key="1">
    <citation type="submission" date="2021-12" db="EMBL/GenBank/DDBJ databases">
        <title>Curvularia clavata genome.</title>
        <authorList>
            <person name="Cao Y."/>
        </authorList>
    </citation>
    <scope>NUCLEOTIDE SEQUENCE</scope>
    <source>
        <strain evidence="2">Yc1106</strain>
    </source>
</reference>
<protein>
    <recommendedName>
        <fullName evidence="1">DJ-1/PfpI domain-containing protein</fullName>
    </recommendedName>
</protein>
<dbReference type="InterPro" id="IPR002818">
    <property type="entry name" value="DJ-1/PfpI"/>
</dbReference>
<dbReference type="Gene3D" id="3.40.50.880">
    <property type="match status" value="1"/>
</dbReference>
<keyword evidence="3" id="KW-1185">Reference proteome</keyword>
<dbReference type="OrthoDB" id="429813at2759"/>
<dbReference type="Proteomes" id="UP001056012">
    <property type="component" value="Chromosome 5"/>
</dbReference>
<dbReference type="InterPro" id="IPR007817">
    <property type="entry name" value="Isocyanide_synthase_DIT1"/>
</dbReference>
<dbReference type="AlphaFoldDB" id="A0A9Q8ZB79"/>
<name>A0A9Q8ZB79_CURCL</name>
<dbReference type="InterPro" id="IPR029062">
    <property type="entry name" value="Class_I_gatase-like"/>
</dbReference>
<evidence type="ECO:0000259" key="1">
    <source>
        <dbReference type="Pfam" id="PF01965"/>
    </source>
</evidence>
<evidence type="ECO:0000313" key="3">
    <source>
        <dbReference type="Proteomes" id="UP001056012"/>
    </source>
</evidence>
<sequence>MAPLNKSINTYHCIQGMYWRNASGELLAIEGSNSKSLPEIWAQLKDIVCSTEASWTQLQLPSGKCIKSLQINADIPALLNIRSNFPPTYQQEELTSQISEIQDENGLFLGIITSRPKIVKADGFSVWAERFVLLETEFQPFADISSSTTPWAVKHRETCAVIAEIFERRLKNVSKDDQWHLGGKEVFLNRVYGYVDKNLPIQLALPAFPCKSPNPNKVGGIMPDLAEHIAMDTLRDFVKEVNSVYEPGATMWVINDGHVFSDCIGVDDEMIDTYDACMAAIYKERYPEDGPVPAIKFKGLKNIFAADSDGFQGLQKLLLNSHQMPHPVKTKLTGEAELCRKLMLGIGGPDRAYIRQLIEQQEPDALGLYRGQTRFMLEDLADIPSVKSMSGKQKKKTAALVAEEMMSRNQAYSNLTELLLPNYVRLSIHAHNNAGPKFAIRLLPANTVRAIDSLETCLEPNPVYEYQLPTPWHNCMIKVEGDEFMYLAKAQVARKALQSPGFVGSWVDGPDGSYFSLKRKSPATSGTTAPPKLVIPSTITMEKVTVFNQNKKSTIVLVTPINEKKKPIIICSPVVGKNSPIVVTSSTDDGHRPIVVCSPVTRRQAMFSPIADRVRSPIGSPIVRTKTSVIACDPAAEKGAAVVVSPIETASLATVPRTYGIVLFRMFDMLDVYGPSEVLQFIGGSYKTDIVYIAETLDPVTTRPAAANMNPLNSSVYPSLTPTHTFDTAPELDVLIIPGGPGWRNPTTLNTTMEYIRKTTPKVQQVLTICTGSALAARSGILNGKKATSNKSSWLTTVQNNPNTTWISHARWVEDYSSFPPIWSSSGVTAGIDMMLHWVEKTYNAENATTIARFIEHVRITDPSIDPFARNDTMAE</sequence>
<gene>
    <name evidence="2" type="ORF">yc1106_07235</name>
</gene>
<dbReference type="VEuPathDB" id="FungiDB:yc1106_07235"/>
<feature type="domain" description="DJ-1/PfpI" evidence="1">
    <location>
        <begin position="662"/>
        <end position="840"/>
    </location>
</feature>
<dbReference type="Pfam" id="PF05141">
    <property type="entry name" value="DIT1_PvcA"/>
    <property type="match status" value="1"/>
</dbReference>
<dbReference type="PANTHER" id="PTHR37285">
    <property type="entry name" value="SPORE WALL MATURATION PROTEIN DIT1"/>
    <property type="match status" value="1"/>
</dbReference>
<proteinExistence type="predicted"/>
<organism evidence="2 3">
    <name type="scientific">Curvularia clavata</name>
    <dbReference type="NCBI Taxonomy" id="95742"/>
    <lineage>
        <taxon>Eukaryota</taxon>
        <taxon>Fungi</taxon>
        <taxon>Dikarya</taxon>
        <taxon>Ascomycota</taxon>
        <taxon>Pezizomycotina</taxon>
        <taxon>Dothideomycetes</taxon>
        <taxon>Pleosporomycetidae</taxon>
        <taxon>Pleosporales</taxon>
        <taxon>Pleosporineae</taxon>
        <taxon>Pleosporaceae</taxon>
        <taxon>Curvularia</taxon>
    </lineage>
</organism>